<dbReference type="AlphaFoldDB" id="A0A0P1EI01"/>
<feature type="chain" id="PRO_5006061578" description="DUF3604 domain-containing protein" evidence="1">
    <location>
        <begin position="28"/>
        <end position="636"/>
    </location>
</feature>
<organism evidence="2 3">
    <name type="scientific">Ruegeria atlantica</name>
    <dbReference type="NCBI Taxonomy" id="81569"/>
    <lineage>
        <taxon>Bacteria</taxon>
        <taxon>Pseudomonadati</taxon>
        <taxon>Pseudomonadota</taxon>
        <taxon>Alphaproteobacteria</taxon>
        <taxon>Rhodobacterales</taxon>
        <taxon>Roseobacteraceae</taxon>
        <taxon>Ruegeria</taxon>
    </lineage>
</organism>
<accession>A0A0P1EI01</accession>
<name>A0A0P1EI01_9RHOB</name>
<gene>
    <name evidence="2" type="ORF">RUA4292_04000</name>
</gene>
<sequence>MHFCNKSNSSTILACLLALTAGSQADAFEGEVPPPEAVPPQDYSPFVNRSYPNQVLFGDLHFHTEISFDAGLIGTSLNIHDAFRVARGEKIISNTGQPVQLIRPLDFLAITEHAEMLGLSTAIRTSNQNLLQDEWGRRIYDQFGEGQLGRMAAFGEIIEISTVEGRDPTAGLDLDGDIWLDIVETVDEYNDPGTFTALSGFEWTFTPKGDNLHRVIIFGDGAEKTSKTRPLSFFQAPDPEMLWDYLSDYEANIGGKAISVPHNGNMSNGLMFNKNKFDGSPMDADYAAKRIRWEPMHEMTQIKGDEETHPLLSPDDEFADFERWDVANLSGTAAKTPEMLQYEYARSALKVGLEIERDIGVNPYKFGLYGTTDTHTALPTTREDNYFGKYQHTEPSANRHNMDVIPAEDPALRILTAQESASGLTAVWARENTRKEVYGAITRKEAYATTGSRIRVRVFGGWEFEEADLQTSDFISNGYQNGVPMGSDLVNAPENAAPRFLVRALRDPDGANLDRVQIIKGWIDKAGETHERVYDVAVSGNRQIGDDGRAREPVGSTVDIEAASFTNTIGAVAIDAYWVDSDFDPSESAFYYVRVIEIPKPRWTTYDAAFYGIPLPEAVQPTVQDRAYTSPIWYTP</sequence>
<dbReference type="Pfam" id="PF12228">
    <property type="entry name" value="DUF3604"/>
    <property type="match status" value="1"/>
</dbReference>
<evidence type="ECO:0008006" key="4">
    <source>
        <dbReference type="Google" id="ProtNLM"/>
    </source>
</evidence>
<dbReference type="Proteomes" id="UP000050783">
    <property type="component" value="Unassembled WGS sequence"/>
</dbReference>
<evidence type="ECO:0000313" key="3">
    <source>
        <dbReference type="Proteomes" id="UP000050783"/>
    </source>
</evidence>
<dbReference type="InterPro" id="IPR022028">
    <property type="entry name" value="DUF3604"/>
</dbReference>
<protein>
    <recommendedName>
        <fullName evidence="4">DUF3604 domain-containing protein</fullName>
    </recommendedName>
</protein>
<evidence type="ECO:0000256" key="1">
    <source>
        <dbReference type="SAM" id="SignalP"/>
    </source>
</evidence>
<reference evidence="2 3" key="1">
    <citation type="submission" date="2015-09" db="EMBL/GenBank/DDBJ databases">
        <authorList>
            <consortium name="Swine Surveillance"/>
        </authorList>
    </citation>
    <scope>NUCLEOTIDE SEQUENCE [LARGE SCALE GENOMIC DNA]</scope>
    <source>
        <strain evidence="2 3">CECT 4292</strain>
    </source>
</reference>
<dbReference type="EMBL" id="CYPU01000071">
    <property type="protein sequence ID" value="CUH49802.1"/>
    <property type="molecule type" value="Genomic_DNA"/>
</dbReference>
<dbReference type="OrthoDB" id="543560at2"/>
<proteinExistence type="predicted"/>
<feature type="signal peptide" evidence="1">
    <location>
        <begin position="1"/>
        <end position="27"/>
    </location>
</feature>
<evidence type="ECO:0000313" key="2">
    <source>
        <dbReference type="EMBL" id="CUH49802.1"/>
    </source>
</evidence>
<keyword evidence="1" id="KW-0732">Signal</keyword>